<organism evidence="5 6">
    <name type="scientific">Pholiota conissans</name>
    <dbReference type="NCBI Taxonomy" id="109636"/>
    <lineage>
        <taxon>Eukaryota</taxon>
        <taxon>Fungi</taxon>
        <taxon>Dikarya</taxon>
        <taxon>Basidiomycota</taxon>
        <taxon>Agaricomycotina</taxon>
        <taxon>Agaricomycetes</taxon>
        <taxon>Agaricomycetidae</taxon>
        <taxon>Agaricales</taxon>
        <taxon>Agaricineae</taxon>
        <taxon>Strophariaceae</taxon>
        <taxon>Pholiota</taxon>
    </lineage>
</organism>
<name>A0A9P5YY63_9AGAR</name>
<dbReference type="AlphaFoldDB" id="A0A9P5YY63"/>
<feature type="non-terminal residue" evidence="5">
    <location>
        <position position="70"/>
    </location>
</feature>
<dbReference type="EMBL" id="MU155250">
    <property type="protein sequence ID" value="KAF9477812.1"/>
    <property type="molecule type" value="Genomic_DNA"/>
</dbReference>
<sequence>HIPRPRNAFIIFRSDYINSHRLDPNQATVSKLAGAAWWKLSPEQKQPYIGMAEHEKAEHKRLHPDYHYKP</sequence>
<evidence type="ECO:0000256" key="1">
    <source>
        <dbReference type="ARBA" id="ARBA00023125"/>
    </source>
</evidence>
<keyword evidence="1 3" id="KW-0238">DNA-binding</keyword>
<dbReference type="PANTHER" id="PTHR10270">
    <property type="entry name" value="SOX TRANSCRIPTION FACTOR"/>
    <property type="match status" value="1"/>
</dbReference>
<dbReference type="GO" id="GO:0000978">
    <property type="term" value="F:RNA polymerase II cis-regulatory region sequence-specific DNA binding"/>
    <property type="evidence" value="ECO:0007669"/>
    <property type="project" value="TreeGrafter"/>
</dbReference>
<keyword evidence="6" id="KW-1185">Reference proteome</keyword>
<evidence type="ECO:0000259" key="4">
    <source>
        <dbReference type="PROSITE" id="PS50118"/>
    </source>
</evidence>
<dbReference type="InterPro" id="IPR036910">
    <property type="entry name" value="HMG_box_dom_sf"/>
</dbReference>
<dbReference type="GO" id="GO:0001228">
    <property type="term" value="F:DNA-binding transcription activator activity, RNA polymerase II-specific"/>
    <property type="evidence" value="ECO:0007669"/>
    <property type="project" value="TreeGrafter"/>
</dbReference>
<dbReference type="GO" id="GO:0000122">
    <property type="term" value="P:negative regulation of transcription by RNA polymerase II"/>
    <property type="evidence" value="ECO:0007669"/>
    <property type="project" value="TreeGrafter"/>
</dbReference>
<feature type="DNA-binding region" description="HMG box" evidence="3">
    <location>
        <begin position="2"/>
        <end position="67"/>
    </location>
</feature>
<dbReference type="Proteomes" id="UP000807469">
    <property type="component" value="Unassembled WGS sequence"/>
</dbReference>
<dbReference type="PANTHER" id="PTHR10270:SF161">
    <property type="entry name" value="SEX-DETERMINING REGION Y PROTEIN"/>
    <property type="match status" value="1"/>
</dbReference>
<proteinExistence type="predicted"/>
<dbReference type="OrthoDB" id="6247875at2759"/>
<comment type="caution">
    <text evidence="5">The sequence shown here is derived from an EMBL/GenBank/DDBJ whole genome shotgun (WGS) entry which is preliminary data.</text>
</comment>
<protein>
    <recommendedName>
        <fullName evidence="4">HMG box domain-containing protein</fullName>
    </recommendedName>
</protein>
<dbReference type="GO" id="GO:0005634">
    <property type="term" value="C:nucleus"/>
    <property type="evidence" value="ECO:0007669"/>
    <property type="project" value="UniProtKB-UniRule"/>
</dbReference>
<dbReference type="SUPFAM" id="SSF47095">
    <property type="entry name" value="HMG-box"/>
    <property type="match status" value="1"/>
</dbReference>
<accession>A0A9P5YY63</accession>
<reference evidence="5" key="1">
    <citation type="submission" date="2020-11" db="EMBL/GenBank/DDBJ databases">
        <authorList>
            <consortium name="DOE Joint Genome Institute"/>
            <person name="Ahrendt S."/>
            <person name="Riley R."/>
            <person name="Andreopoulos W."/>
            <person name="Labutti K."/>
            <person name="Pangilinan J."/>
            <person name="Ruiz-Duenas F.J."/>
            <person name="Barrasa J.M."/>
            <person name="Sanchez-Garcia M."/>
            <person name="Camarero S."/>
            <person name="Miyauchi S."/>
            <person name="Serrano A."/>
            <person name="Linde D."/>
            <person name="Babiker R."/>
            <person name="Drula E."/>
            <person name="Ayuso-Fernandez I."/>
            <person name="Pacheco R."/>
            <person name="Padilla G."/>
            <person name="Ferreira P."/>
            <person name="Barriuso J."/>
            <person name="Kellner H."/>
            <person name="Castanera R."/>
            <person name="Alfaro M."/>
            <person name="Ramirez L."/>
            <person name="Pisabarro A.G."/>
            <person name="Kuo A."/>
            <person name="Tritt A."/>
            <person name="Lipzen A."/>
            <person name="He G."/>
            <person name="Yan M."/>
            <person name="Ng V."/>
            <person name="Cullen D."/>
            <person name="Martin F."/>
            <person name="Rosso M.-N."/>
            <person name="Henrissat B."/>
            <person name="Hibbett D."/>
            <person name="Martinez A.T."/>
            <person name="Grigoriev I.V."/>
        </authorList>
    </citation>
    <scope>NUCLEOTIDE SEQUENCE</scope>
    <source>
        <strain evidence="5">CIRM-BRFM 674</strain>
    </source>
</reference>
<dbReference type="CDD" id="cd01389">
    <property type="entry name" value="HMG-box_ROX1-like"/>
    <property type="match status" value="1"/>
</dbReference>
<dbReference type="Gene3D" id="1.10.30.10">
    <property type="entry name" value="High mobility group box domain"/>
    <property type="match status" value="1"/>
</dbReference>
<evidence type="ECO:0000256" key="2">
    <source>
        <dbReference type="ARBA" id="ARBA00023163"/>
    </source>
</evidence>
<keyword evidence="3" id="KW-0539">Nucleus</keyword>
<dbReference type="Pfam" id="PF00505">
    <property type="entry name" value="HMG_box"/>
    <property type="match status" value="1"/>
</dbReference>
<gene>
    <name evidence="5" type="ORF">BDN70DRAFT_778179</name>
</gene>
<feature type="non-terminal residue" evidence="5">
    <location>
        <position position="1"/>
    </location>
</feature>
<dbReference type="PROSITE" id="PS50118">
    <property type="entry name" value="HMG_BOX_2"/>
    <property type="match status" value="1"/>
</dbReference>
<dbReference type="GO" id="GO:0030154">
    <property type="term" value="P:cell differentiation"/>
    <property type="evidence" value="ECO:0007669"/>
    <property type="project" value="TreeGrafter"/>
</dbReference>
<dbReference type="InterPro" id="IPR009071">
    <property type="entry name" value="HMG_box_dom"/>
</dbReference>
<feature type="domain" description="HMG box" evidence="4">
    <location>
        <begin position="2"/>
        <end position="67"/>
    </location>
</feature>
<evidence type="ECO:0000256" key="3">
    <source>
        <dbReference type="PROSITE-ProRule" id="PRU00267"/>
    </source>
</evidence>
<dbReference type="SMART" id="SM00398">
    <property type="entry name" value="HMG"/>
    <property type="match status" value="1"/>
</dbReference>
<keyword evidence="2" id="KW-0804">Transcription</keyword>
<evidence type="ECO:0000313" key="6">
    <source>
        <dbReference type="Proteomes" id="UP000807469"/>
    </source>
</evidence>
<dbReference type="InterPro" id="IPR050140">
    <property type="entry name" value="SRY-related_HMG-box_TF-like"/>
</dbReference>
<evidence type="ECO:0000313" key="5">
    <source>
        <dbReference type="EMBL" id="KAF9477812.1"/>
    </source>
</evidence>